<dbReference type="Proteomes" id="UP000198878">
    <property type="component" value="Unassembled WGS sequence"/>
</dbReference>
<organism evidence="4 5">
    <name type="scientific">Amycolatopsis pretoriensis</name>
    <dbReference type="NCBI Taxonomy" id="218821"/>
    <lineage>
        <taxon>Bacteria</taxon>
        <taxon>Bacillati</taxon>
        <taxon>Actinomycetota</taxon>
        <taxon>Actinomycetes</taxon>
        <taxon>Pseudonocardiales</taxon>
        <taxon>Pseudonocardiaceae</taxon>
        <taxon>Amycolatopsis</taxon>
    </lineage>
</organism>
<proteinExistence type="predicted"/>
<keyword evidence="5" id="KW-1185">Reference proteome</keyword>
<evidence type="ECO:0000259" key="3">
    <source>
        <dbReference type="Pfam" id="PF13229"/>
    </source>
</evidence>
<dbReference type="InterPro" id="IPR012334">
    <property type="entry name" value="Pectin_lyas_fold"/>
</dbReference>
<dbReference type="InterPro" id="IPR051550">
    <property type="entry name" value="SCF-Subunits/Alg-Epimerases"/>
</dbReference>
<feature type="signal peptide" evidence="2">
    <location>
        <begin position="1"/>
        <end position="22"/>
    </location>
</feature>
<gene>
    <name evidence="4" type="ORF">SAMN05421837_10778</name>
</gene>
<evidence type="ECO:0000256" key="2">
    <source>
        <dbReference type="SAM" id="SignalP"/>
    </source>
</evidence>
<dbReference type="AlphaFoldDB" id="A0A1H5R8F1"/>
<evidence type="ECO:0000313" key="5">
    <source>
        <dbReference type="Proteomes" id="UP000198878"/>
    </source>
</evidence>
<reference evidence="5" key="1">
    <citation type="submission" date="2016-10" db="EMBL/GenBank/DDBJ databases">
        <authorList>
            <person name="Varghese N."/>
            <person name="Submissions S."/>
        </authorList>
    </citation>
    <scope>NUCLEOTIDE SEQUENCE [LARGE SCALE GENOMIC DNA]</scope>
    <source>
        <strain evidence="5">DSM 44654</strain>
    </source>
</reference>
<dbReference type="SMART" id="SM00710">
    <property type="entry name" value="PbH1"/>
    <property type="match status" value="7"/>
</dbReference>
<dbReference type="OrthoDB" id="3491333at2"/>
<keyword evidence="1" id="KW-0677">Repeat</keyword>
<feature type="domain" description="Right handed beta helix" evidence="3">
    <location>
        <begin position="147"/>
        <end position="301"/>
    </location>
</feature>
<accession>A0A1H5R8F1</accession>
<dbReference type="PANTHER" id="PTHR22990:SF15">
    <property type="entry name" value="F-BOX ONLY PROTEIN 10"/>
    <property type="match status" value="1"/>
</dbReference>
<dbReference type="STRING" id="218821.SAMN05421837_10778"/>
<dbReference type="RefSeq" id="WP_086674702.1">
    <property type="nucleotide sequence ID" value="NZ_FNUJ01000007.1"/>
</dbReference>
<protein>
    <submittedName>
        <fullName evidence="4">Right handed beta helix region</fullName>
    </submittedName>
</protein>
<dbReference type="SUPFAM" id="SSF51126">
    <property type="entry name" value="Pectin lyase-like"/>
    <property type="match status" value="1"/>
</dbReference>
<sequence length="499" mass="53897">MSRLHSALAVVLVAAFASPVFPAAAPAAVAAAASTGAVCDHQPALNPQAPAGAVVVDPAVEGDLYAKTLSAPPGTTFWLPPGTHLLAPDQFGQVIPKDGDVYLGAPGAVLDGRSVNRAAFTQQAKDVVIRGLTIQNFVAPQDQGVVNHDSGAHWVIENNTIQNNRGAALMAGARQVVRGNCLRDNGQYGMNAYRPDNAITGLLVEGNEITGNNVDDWETRNPGCGCSGGIKFWAVDGADVRGNWIHHNHGAGLWADTNDNDFLIEDNVIEDNDAEAIFYEISYNAVIRHNAIRRNNVVAGSRRASRGDNFPSAAVYISESGGEPRVPARTDVLDVYGNTFEDNWSAITLWENADRFCNSPANTSTASCTKLVTDRNLCSAPAIDDDPLFGDCRWKTQRVEIHSNTFRFDPARPGCNGMCGRMAVLSNYGTYPAWSPYRGTSVQDAITHDQDNYWYSNDYFGPWTFVAGDTSRSLTPDQWQNEPWNQDDCASFDGVTPNC</sequence>
<evidence type="ECO:0000313" key="4">
    <source>
        <dbReference type="EMBL" id="SEF33861.1"/>
    </source>
</evidence>
<keyword evidence="2" id="KW-0732">Signal</keyword>
<dbReference type="InterPro" id="IPR006626">
    <property type="entry name" value="PbH1"/>
</dbReference>
<dbReference type="Pfam" id="PF13229">
    <property type="entry name" value="Beta_helix"/>
    <property type="match status" value="1"/>
</dbReference>
<dbReference type="InterPro" id="IPR011050">
    <property type="entry name" value="Pectin_lyase_fold/virulence"/>
</dbReference>
<evidence type="ECO:0000256" key="1">
    <source>
        <dbReference type="ARBA" id="ARBA00022737"/>
    </source>
</evidence>
<name>A0A1H5R8F1_9PSEU</name>
<feature type="chain" id="PRO_5038375570" evidence="2">
    <location>
        <begin position="23"/>
        <end position="499"/>
    </location>
</feature>
<dbReference type="EMBL" id="FNUJ01000007">
    <property type="protein sequence ID" value="SEF33861.1"/>
    <property type="molecule type" value="Genomic_DNA"/>
</dbReference>
<dbReference type="PANTHER" id="PTHR22990">
    <property type="entry name" value="F-BOX ONLY PROTEIN"/>
    <property type="match status" value="1"/>
</dbReference>
<dbReference type="Gene3D" id="2.160.20.10">
    <property type="entry name" value="Single-stranded right-handed beta-helix, Pectin lyase-like"/>
    <property type="match status" value="1"/>
</dbReference>
<dbReference type="InterPro" id="IPR039448">
    <property type="entry name" value="Beta_helix"/>
</dbReference>